<sequence length="562" mass="63973">MATMYRSSHQHHHHSYNNNKPSSSSSSFSSSSSSLFILLKKNRYCRRLIVLFILYVFMQTFVFLKTWFPGDPTLRRISESSLKLMFSRSGFSFGTSRVFSKRYSSVKGGEGEVKLRNPKETRQTKKQYVVQGQIPDRPTWGEDFDIHKYVKDVRLGEKGGGGEEEEGYKQLQCFFTVDANEPKVVLYDDGRTHVVHLGVGNTGINMNELTCEHFRATTSVENDDRIEETWSIESEGENVGKLAIVSSATNVEMLSEYHRTLLNHLEYAKSHKYANYLSLVKQKTLEGRSGKFAKHLAMGALISTGDFDTVCHVDLDAWFASWAPLSYYAKAWPRDKDLLFGDTDQIWINSGLMIARTTTWSAQFFEKVMNAVHSVNAENDEKIGFKRDQPAVWHVLAEGWREEGRMPYKGTECESWNQCNPDENPVECWHWCHWDALQRIKGWTGLTSLNALPNIHLVPIDVYPQMHRMCIRSCYSVAARAVMGICSGITRGSAMCLPKDVDKMSLCDGKGCLEQMESNGGAWLKHTGHQHWRDVLPSCVPRNRKEADLEQKNPLALCSKSS</sequence>
<dbReference type="AlphaFoldDB" id="K8FEW3"/>
<gene>
    <name evidence="6" type="ORF">Bathy09g01990</name>
</gene>
<dbReference type="Gene3D" id="3.90.550.10">
    <property type="entry name" value="Spore Coat Polysaccharide Biosynthesis Protein SpsA, Chain A"/>
    <property type="match status" value="1"/>
</dbReference>
<evidence type="ECO:0000256" key="4">
    <source>
        <dbReference type="SAM" id="MobiDB-lite"/>
    </source>
</evidence>
<dbReference type="PANTHER" id="PTHR31306">
    <property type="entry name" value="ALPHA-1,6-MANNOSYLTRANSFERASE MNN11-RELATED"/>
    <property type="match status" value="1"/>
</dbReference>
<organism evidence="6 7">
    <name type="scientific">Bathycoccus prasinos</name>
    <dbReference type="NCBI Taxonomy" id="41875"/>
    <lineage>
        <taxon>Eukaryota</taxon>
        <taxon>Viridiplantae</taxon>
        <taxon>Chlorophyta</taxon>
        <taxon>Mamiellophyceae</taxon>
        <taxon>Mamiellales</taxon>
        <taxon>Bathycoccaceae</taxon>
        <taxon>Bathycoccus</taxon>
    </lineage>
</organism>
<comment type="similarity">
    <text evidence="1">Belongs to the glycosyltransferase 34 family.</text>
</comment>
<keyword evidence="7" id="KW-1185">Reference proteome</keyword>
<dbReference type="Proteomes" id="UP000198341">
    <property type="component" value="Chromosome 9"/>
</dbReference>
<evidence type="ECO:0008006" key="8">
    <source>
        <dbReference type="Google" id="ProtNLM"/>
    </source>
</evidence>
<dbReference type="InterPro" id="IPR029044">
    <property type="entry name" value="Nucleotide-diphossugar_trans"/>
</dbReference>
<evidence type="ECO:0000256" key="2">
    <source>
        <dbReference type="ARBA" id="ARBA00022676"/>
    </source>
</evidence>
<proteinExistence type="inferred from homology"/>
<dbReference type="OrthoDB" id="495721at2759"/>
<evidence type="ECO:0000313" key="6">
    <source>
        <dbReference type="EMBL" id="CCO66616.1"/>
    </source>
</evidence>
<dbReference type="GeneID" id="19013706"/>
<keyword evidence="5" id="KW-0812">Transmembrane</keyword>
<dbReference type="EMBL" id="FO082270">
    <property type="protein sequence ID" value="CCO66616.1"/>
    <property type="molecule type" value="Genomic_DNA"/>
</dbReference>
<feature type="region of interest" description="Disordered" evidence="4">
    <location>
        <begin position="1"/>
        <end position="25"/>
    </location>
</feature>
<reference evidence="6 7" key="1">
    <citation type="submission" date="2011-10" db="EMBL/GenBank/DDBJ databases">
        <authorList>
            <person name="Genoscope - CEA"/>
        </authorList>
    </citation>
    <scope>NUCLEOTIDE SEQUENCE [LARGE SCALE GENOMIC DNA]</scope>
    <source>
        <strain evidence="6 7">RCC 1105</strain>
    </source>
</reference>
<keyword evidence="3" id="KW-0808">Transferase</keyword>
<evidence type="ECO:0000256" key="3">
    <source>
        <dbReference type="ARBA" id="ARBA00022679"/>
    </source>
</evidence>
<name>K8FEW3_9CHLO</name>
<evidence type="ECO:0000256" key="5">
    <source>
        <dbReference type="SAM" id="Phobius"/>
    </source>
</evidence>
<evidence type="ECO:0000313" key="7">
    <source>
        <dbReference type="Proteomes" id="UP000198341"/>
    </source>
</evidence>
<dbReference type="PANTHER" id="PTHR31306:SF4">
    <property type="entry name" value="ALPHA-1,2-GALACTOSYLTRANSFERASE"/>
    <property type="match status" value="1"/>
</dbReference>
<dbReference type="GO" id="GO:0016757">
    <property type="term" value="F:glycosyltransferase activity"/>
    <property type="evidence" value="ECO:0007669"/>
    <property type="project" value="UniProtKB-KW"/>
</dbReference>
<accession>K8FEW3</accession>
<protein>
    <recommendedName>
        <fullName evidence="8">Nucleotide-diphospho-sugar transferase domain-containing protein</fullName>
    </recommendedName>
</protein>
<dbReference type="GO" id="GO:0000139">
    <property type="term" value="C:Golgi membrane"/>
    <property type="evidence" value="ECO:0007669"/>
    <property type="project" value="TreeGrafter"/>
</dbReference>
<keyword evidence="5" id="KW-0472">Membrane</keyword>
<dbReference type="GO" id="GO:0006487">
    <property type="term" value="P:protein N-linked glycosylation"/>
    <property type="evidence" value="ECO:0007669"/>
    <property type="project" value="TreeGrafter"/>
</dbReference>
<keyword evidence="5" id="KW-1133">Transmembrane helix</keyword>
<dbReference type="RefSeq" id="XP_007511056.1">
    <property type="nucleotide sequence ID" value="XM_007510994.1"/>
</dbReference>
<dbReference type="KEGG" id="bpg:Bathy09g01990"/>
<keyword evidence="2" id="KW-0328">Glycosyltransferase</keyword>
<evidence type="ECO:0000256" key="1">
    <source>
        <dbReference type="ARBA" id="ARBA00005664"/>
    </source>
</evidence>
<feature type="transmembrane region" description="Helical" evidence="5">
    <location>
        <begin position="48"/>
        <end position="68"/>
    </location>
</feature>
<dbReference type="InterPro" id="IPR008630">
    <property type="entry name" value="Glyco_trans_34"/>
</dbReference>